<comment type="caution">
    <text evidence="2">The sequence shown here is derived from an EMBL/GenBank/DDBJ whole genome shotgun (WGS) entry which is preliminary data.</text>
</comment>
<dbReference type="GO" id="GO:0002953">
    <property type="term" value="F:5'-deoxynucleotidase activity"/>
    <property type="evidence" value="ECO:0007669"/>
    <property type="project" value="UniProtKB-EC"/>
</dbReference>
<evidence type="ECO:0000259" key="1">
    <source>
        <dbReference type="SMART" id="SM00471"/>
    </source>
</evidence>
<sequence>MTLTQNKHSAFLAWILRMPLIKRWALMHTLKSENVAEHSHQVAVIAHLLAVIRNTYFDGNLNAEKAATIALYHEVSETKLQDINHVTKYHNPDLTREFKKIEEMAELECLKTLPLELQPIFKPLLVQKEVDSEYKSLVKAADLISAYLKACDELRFKNEEFSHVKTRLERMLKQYQEEMPEVDYFLSIFKDKCFVSVDQLAE</sequence>
<keyword evidence="3" id="KW-1185">Reference proteome</keyword>
<dbReference type="EMBL" id="JAVRIE010000001">
    <property type="protein sequence ID" value="MDT0581374.1"/>
    <property type="molecule type" value="Genomic_DNA"/>
</dbReference>
<dbReference type="Proteomes" id="UP001249020">
    <property type="component" value="Unassembled WGS sequence"/>
</dbReference>
<name>A0AAW8QXY8_9ALTE</name>
<proteinExistence type="predicted"/>
<keyword evidence="2" id="KW-0378">Hydrolase</keyword>
<organism evidence="2 3">
    <name type="scientific">Brumicola blandensis</name>
    <dbReference type="NCBI Taxonomy" id="3075611"/>
    <lineage>
        <taxon>Bacteria</taxon>
        <taxon>Pseudomonadati</taxon>
        <taxon>Pseudomonadota</taxon>
        <taxon>Gammaproteobacteria</taxon>
        <taxon>Alteromonadales</taxon>
        <taxon>Alteromonadaceae</taxon>
        <taxon>Brumicola</taxon>
    </lineage>
</organism>
<evidence type="ECO:0000313" key="2">
    <source>
        <dbReference type="EMBL" id="MDT0581374.1"/>
    </source>
</evidence>
<evidence type="ECO:0000313" key="3">
    <source>
        <dbReference type="Proteomes" id="UP001249020"/>
    </source>
</evidence>
<protein>
    <submittedName>
        <fullName evidence="2">5'-deoxynucleotidase</fullName>
        <ecNumber evidence="2">3.1.3.89</ecNumber>
    </submittedName>
</protein>
<dbReference type="Pfam" id="PF12917">
    <property type="entry name" value="YfbR-like"/>
    <property type="match status" value="1"/>
</dbReference>
<accession>A0AAW8QXY8</accession>
<dbReference type="NCBIfam" id="NF003009">
    <property type="entry name" value="PRK03826.1"/>
    <property type="match status" value="1"/>
</dbReference>
<dbReference type="SUPFAM" id="SSF109604">
    <property type="entry name" value="HD-domain/PDEase-like"/>
    <property type="match status" value="1"/>
</dbReference>
<gene>
    <name evidence="2" type="primary">yfbR</name>
    <name evidence="2" type="ORF">RM544_02395</name>
</gene>
<dbReference type="InterPro" id="IPR003607">
    <property type="entry name" value="HD/PDEase_dom"/>
</dbReference>
<dbReference type="SMART" id="SM00471">
    <property type="entry name" value="HDc"/>
    <property type="match status" value="1"/>
</dbReference>
<dbReference type="Gene3D" id="1.10.3210.10">
    <property type="entry name" value="Hypothetical protein af1432"/>
    <property type="match status" value="1"/>
</dbReference>
<dbReference type="RefSeq" id="WP_311360178.1">
    <property type="nucleotide sequence ID" value="NZ_JAVRIE010000001.1"/>
</dbReference>
<dbReference type="EC" id="3.1.3.89" evidence="2"/>
<feature type="domain" description="HD/PDEase" evidence="1">
    <location>
        <begin position="31"/>
        <end position="156"/>
    </location>
</feature>
<dbReference type="AlphaFoldDB" id="A0AAW8QXY8"/>
<reference evidence="2 3" key="1">
    <citation type="submission" date="2023-09" db="EMBL/GenBank/DDBJ databases">
        <authorList>
            <person name="Rey-Velasco X."/>
        </authorList>
    </citation>
    <scope>NUCLEOTIDE SEQUENCE [LARGE SCALE GENOMIC DNA]</scope>
    <source>
        <strain evidence="2 3">W409</strain>
    </source>
</reference>